<proteinExistence type="inferred from homology"/>
<dbReference type="GO" id="GO:0006364">
    <property type="term" value="P:rRNA processing"/>
    <property type="evidence" value="ECO:0007669"/>
    <property type="project" value="UniProtKB-KW"/>
</dbReference>
<protein>
    <submittedName>
        <fullName evidence="10">rRNA large subunit methyltransferase I</fullName>
    </submittedName>
</protein>
<dbReference type="Gene3D" id="2.30.130.10">
    <property type="entry name" value="PUA domain"/>
    <property type="match status" value="1"/>
</dbReference>
<dbReference type="CDD" id="cd21153">
    <property type="entry name" value="PUA_RlmI"/>
    <property type="match status" value="1"/>
</dbReference>
<keyword evidence="3" id="KW-0698">rRNA processing</keyword>
<gene>
    <name evidence="10" type="ORF">BOW53_11210</name>
</gene>
<dbReference type="AlphaFoldDB" id="A0A1T2L2Z9"/>
<name>A0A1T2L2Z9_9GAMM</name>
<keyword evidence="6" id="KW-0949">S-adenosyl-L-methionine</keyword>
<accession>A0A1T2L2Z9</accession>
<dbReference type="PROSITE" id="PS50890">
    <property type="entry name" value="PUA"/>
    <property type="match status" value="1"/>
</dbReference>
<dbReference type="Pfam" id="PF10672">
    <property type="entry name" value="Methyltrans_SAM"/>
    <property type="match status" value="1"/>
</dbReference>
<organism evidence="10 11">
    <name type="scientific">Solemya pervernicosa gill symbiont</name>
    <dbReference type="NCBI Taxonomy" id="642797"/>
    <lineage>
        <taxon>Bacteria</taxon>
        <taxon>Pseudomonadati</taxon>
        <taxon>Pseudomonadota</taxon>
        <taxon>Gammaproteobacteria</taxon>
        <taxon>sulfur-oxidizing symbionts</taxon>
    </lineage>
</organism>
<keyword evidence="4 10" id="KW-0489">Methyltransferase</keyword>
<dbReference type="PANTHER" id="PTHR42873">
    <property type="entry name" value="RIBOSOMAL RNA LARGE SUBUNIT METHYLTRANSFERASE"/>
    <property type="match status" value="1"/>
</dbReference>
<evidence type="ECO:0000256" key="4">
    <source>
        <dbReference type="ARBA" id="ARBA00022603"/>
    </source>
</evidence>
<dbReference type="EMBL" id="MPRL01000050">
    <property type="protein sequence ID" value="OOZ39475.1"/>
    <property type="molecule type" value="Genomic_DNA"/>
</dbReference>
<dbReference type="CDD" id="cd11572">
    <property type="entry name" value="RlmI_M_like"/>
    <property type="match status" value="1"/>
</dbReference>
<evidence type="ECO:0000256" key="7">
    <source>
        <dbReference type="ARBA" id="ARBA00038091"/>
    </source>
</evidence>
<evidence type="ECO:0000256" key="6">
    <source>
        <dbReference type="ARBA" id="ARBA00022691"/>
    </source>
</evidence>
<evidence type="ECO:0000313" key="11">
    <source>
        <dbReference type="Proteomes" id="UP000191110"/>
    </source>
</evidence>
<dbReference type="Pfam" id="PF17785">
    <property type="entry name" value="PUA_3"/>
    <property type="match status" value="1"/>
</dbReference>
<evidence type="ECO:0000256" key="5">
    <source>
        <dbReference type="ARBA" id="ARBA00022679"/>
    </source>
</evidence>
<evidence type="ECO:0000256" key="2">
    <source>
        <dbReference type="ARBA" id="ARBA00022490"/>
    </source>
</evidence>
<keyword evidence="5 10" id="KW-0808">Transferase</keyword>
<dbReference type="OrthoDB" id="9805492at2"/>
<dbReference type="CDD" id="cd02440">
    <property type="entry name" value="AdoMet_MTases"/>
    <property type="match status" value="1"/>
</dbReference>
<dbReference type="GO" id="GO:0032259">
    <property type="term" value="P:methylation"/>
    <property type="evidence" value="ECO:0007669"/>
    <property type="project" value="UniProtKB-KW"/>
</dbReference>
<dbReference type="Gene3D" id="3.30.750.80">
    <property type="entry name" value="RNA methyltransferase domain (HRMD) like"/>
    <property type="match status" value="1"/>
</dbReference>
<sequence length="399" mass="44250">MSETFAPLRLKKNEERRLRAGHLWVFSNEIDTAQTPLSGFEAGQPVEIQGHSGKVIGTGYANPNSLITARLVSRDRKHPLSDSLLVHRIKVALSLRETLFDKPCYRLIFGESDGLPGVVVDRFGDVLVVQITTAGMERMKDALLAALEKVLKPTAVLWRNDSSIRKLEGLDSYVEPALGEVPETVALEENGVQFEAPIIGGQKTGWFYDHRMNRARLAPYVQGKRVLDVFSYVGGWGVQAAAFGASEVACVDSSESALDMAHHNAELNGVADKFVGVEGDAFEALKSLRLDHEKFDVVILDPPAFIKRKKDFKQGVEGYRRLNQLGMQVLQKDGILVSASCSHHLPHQKLQDLMLQSSVHLDRTLQVLEQGHQGPDHPVHPAIPESAYIKAIFSRVLWR</sequence>
<dbReference type="SUPFAM" id="SSF53335">
    <property type="entry name" value="S-adenosyl-L-methionine-dependent methyltransferases"/>
    <property type="match status" value="1"/>
</dbReference>
<comment type="similarity">
    <text evidence="7">Belongs to the methyltransferase superfamily. RlmI family.</text>
</comment>
<reference evidence="10 11" key="1">
    <citation type="submission" date="2016-11" db="EMBL/GenBank/DDBJ databases">
        <title>Mixed transmission modes and dynamic genome evolution in an obligate animal-bacterial symbiosis.</title>
        <authorList>
            <person name="Russell S.L."/>
            <person name="Corbett-Detig R.B."/>
            <person name="Cavanaugh C.M."/>
        </authorList>
    </citation>
    <scope>NUCLEOTIDE SEQUENCE [LARGE SCALE GENOMIC DNA]</scope>
    <source>
        <strain evidence="10">Sveles-Q1</strain>
    </source>
</reference>
<dbReference type="Gene3D" id="3.40.50.150">
    <property type="entry name" value="Vaccinia Virus protein VP39"/>
    <property type="match status" value="1"/>
</dbReference>
<dbReference type="GO" id="GO:0003723">
    <property type="term" value="F:RNA binding"/>
    <property type="evidence" value="ECO:0007669"/>
    <property type="project" value="InterPro"/>
</dbReference>
<dbReference type="InterPro" id="IPR015947">
    <property type="entry name" value="PUA-like_sf"/>
</dbReference>
<feature type="domain" description="RlmI-like PUA" evidence="9">
    <location>
        <begin position="8"/>
        <end position="74"/>
    </location>
</feature>
<dbReference type="RefSeq" id="WP_078484171.1">
    <property type="nucleotide sequence ID" value="NZ_MPRL01000050.1"/>
</dbReference>
<dbReference type="InterPro" id="IPR041532">
    <property type="entry name" value="RlmI-like_PUA"/>
</dbReference>
<comment type="subcellular location">
    <subcellularLocation>
        <location evidence="1">Cytoplasm</location>
    </subcellularLocation>
</comment>
<dbReference type="InterPro" id="IPR029063">
    <property type="entry name" value="SAM-dependent_MTases_sf"/>
</dbReference>
<dbReference type="InterPro" id="IPR019614">
    <property type="entry name" value="SAM-dep_methyl-trfase"/>
</dbReference>
<dbReference type="SUPFAM" id="SSF88697">
    <property type="entry name" value="PUA domain-like"/>
    <property type="match status" value="1"/>
</dbReference>
<evidence type="ECO:0000313" key="10">
    <source>
        <dbReference type="EMBL" id="OOZ39475.1"/>
    </source>
</evidence>
<dbReference type="PANTHER" id="PTHR42873:SF1">
    <property type="entry name" value="S-ADENOSYLMETHIONINE-DEPENDENT METHYLTRANSFERASE DOMAIN-CONTAINING PROTEIN"/>
    <property type="match status" value="1"/>
</dbReference>
<evidence type="ECO:0000259" key="9">
    <source>
        <dbReference type="Pfam" id="PF17785"/>
    </source>
</evidence>
<evidence type="ECO:0000256" key="3">
    <source>
        <dbReference type="ARBA" id="ARBA00022552"/>
    </source>
</evidence>
<evidence type="ECO:0000256" key="1">
    <source>
        <dbReference type="ARBA" id="ARBA00004496"/>
    </source>
</evidence>
<keyword evidence="2" id="KW-0963">Cytoplasm</keyword>
<feature type="domain" description="S-adenosylmethionine-dependent methyltransferase" evidence="8">
    <location>
        <begin position="167"/>
        <end position="378"/>
    </location>
</feature>
<evidence type="ECO:0000259" key="8">
    <source>
        <dbReference type="Pfam" id="PF10672"/>
    </source>
</evidence>
<comment type="caution">
    <text evidence="10">The sequence shown here is derived from an EMBL/GenBank/DDBJ whole genome shotgun (WGS) entry which is preliminary data.</text>
</comment>
<dbReference type="GO" id="GO:0005737">
    <property type="term" value="C:cytoplasm"/>
    <property type="evidence" value="ECO:0007669"/>
    <property type="project" value="UniProtKB-SubCell"/>
</dbReference>
<keyword evidence="11" id="KW-1185">Reference proteome</keyword>
<dbReference type="InterPro" id="IPR036974">
    <property type="entry name" value="PUA_sf"/>
</dbReference>
<dbReference type="Proteomes" id="UP000191110">
    <property type="component" value="Unassembled WGS sequence"/>
</dbReference>
<dbReference type="GO" id="GO:0008168">
    <property type="term" value="F:methyltransferase activity"/>
    <property type="evidence" value="ECO:0007669"/>
    <property type="project" value="UniProtKB-KW"/>
</dbReference>